<protein>
    <submittedName>
        <fullName evidence="2">Uncharacterized protein</fullName>
    </submittedName>
</protein>
<accession>V4B1S3</accession>
<dbReference type="Proteomes" id="UP000030746">
    <property type="component" value="Unassembled WGS sequence"/>
</dbReference>
<dbReference type="KEGG" id="lgi:LOTGIDRAFT_157475"/>
<dbReference type="OrthoDB" id="411632at2759"/>
<dbReference type="AlphaFoldDB" id="V4B1S3"/>
<dbReference type="RefSeq" id="XP_009047930.1">
    <property type="nucleotide sequence ID" value="XM_009049682.1"/>
</dbReference>
<keyword evidence="1" id="KW-0472">Membrane</keyword>
<keyword evidence="3" id="KW-1185">Reference proteome</keyword>
<dbReference type="Pfam" id="PF09612">
    <property type="entry name" value="HtrL_YibB"/>
    <property type="match status" value="1"/>
</dbReference>
<dbReference type="HOGENOM" id="CLU_062703_0_0_1"/>
<feature type="transmembrane region" description="Helical" evidence="1">
    <location>
        <begin position="37"/>
        <end position="58"/>
    </location>
</feature>
<keyword evidence="1" id="KW-0812">Transmembrane</keyword>
<reference evidence="2 3" key="1">
    <citation type="journal article" date="2013" name="Nature">
        <title>Insights into bilaterian evolution from three spiralian genomes.</title>
        <authorList>
            <person name="Simakov O."/>
            <person name="Marletaz F."/>
            <person name="Cho S.J."/>
            <person name="Edsinger-Gonzales E."/>
            <person name="Havlak P."/>
            <person name="Hellsten U."/>
            <person name="Kuo D.H."/>
            <person name="Larsson T."/>
            <person name="Lv J."/>
            <person name="Arendt D."/>
            <person name="Savage R."/>
            <person name="Osoegawa K."/>
            <person name="de Jong P."/>
            <person name="Grimwood J."/>
            <person name="Chapman J.A."/>
            <person name="Shapiro H."/>
            <person name="Aerts A."/>
            <person name="Otillar R.P."/>
            <person name="Terry A.Y."/>
            <person name="Boore J.L."/>
            <person name="Grigoriev I.V."/>
            <person name="Lindberg D.R."/>
            <person name="Seaver E.C."/>
            <person name="Weisblat D.A."/>
            <person name="Putnam N.H."/>
            <person name="Rokhsar D.S."/>
        </authorList>
    </citation>
    <scope>NUCLEOTIDE SEQUENCE [LARGE SCALE GENOMIC DNA]</scope>
</reference>
<dbReference type="CTD" id="20237376"/>
<proteinExistence type="predicted"/>
<evidence type="ECO:0000256" key="1">
    <source>
        <dbReference type="SAM" id="Phobius"/>
    </source>
</evidence>
<dbReference type="EMBL" id="KB200521">
    <property type="protein sequence ID" value="ESP01296.1"/>
    <property type="molecule type" value="Genomic_DNA"/>
</dbReference>
<keyword evidence="1" id="KW-1133">Transmembrane helix</keyword>
<sequence length="375" mass="44620">MADENKDYFPSMVKVRIIMNILRESMKLVFSFQPMKIVLVINFILTSYYLLYVYWRFYPNDWNKRKSMTLSVSQSHELEKLHKLYGDPAVSSEITIVTAYFNLGSFAKGRHQQYTPSKYKRWMSVFGRLQNPLIVFTDSADTVDTFKIIREKFPINDTKIFLVKRESLWSFSIANQIKNIFNQPDYPEIFPNTVNENYSCVMHAKFELVNKVINENLIKTKFVSWLDIGLYRHFVEESHNFRIRLPQNFDISKVAYSQVKEFDSSLKPMEVVSGNLVWVGGAMFMGKYDTMYLYTQDYMESVKKLLSIKVMSTDQQVIYSMYLPSFKFRPRVELQMYTTHSGDDWFYLGYIVKDWWERHSIREPLSLLNFCFKLL</sequence>
<dbReference type="OMA" id="PEVLYVY"/>
<evidence type="ECO:0000313" key="2">
    <source>
        <dbReference type="EMBL" id="ESP01296.1"/>
    </source>
</evidence>
<dbReference type="InterPro" id="IPR011735">
    <property type="entry name" value="WlaTC/HtrL_glycosyltransf"/>
</dbReference>
<dbReference type="GeneID" id="20237376"/>
<organism evidence="2 3">
    <name type="scientific">Lottia gigantea</name>
    <name type="common">Giant owl limpet</name>
    <dbReference type="NCBI Taxonomy" id="225164"/>
    <lineage>
        <taxon>Eukaryota</taxon>
        <taxon>Metazoa</taxon>
        <taxon>Spiralia</taxon>
        <taxon>Lophotrochozoa</taxon>
        <taxon>Mollusca</taxon>
        <taxon>Gastropoda</taxon>
        <taxon>Patellogastropoda</taxon>
        <taxon>Lottioidea</taxon>
        <taxon>Lottiidae</taxon>
        <taxon>Lottia</taxon>
    </lineage>
</organism>
<evidence type="ECO:0000313" key="3">
    <source>
        <dbReference type="Proteomes" id="UP000030746"/>
    </source>
</evidence>
<name>V4B1S3_LOTGI</name>
<gene>
    <name evidence="2" type="ORF">LOTGIDRAFT_157475</name>
</gene>